<proteinExistence type="predicted"/>
<protein>
    <submittedName>
        <fullName evidence="2">Uncharacterized protein</fullName>
    </submittedName>
</protein>
<gene>
    <name evidence="2" type="ORF">PSYMO_28024</name>
</gene>
<dbReference type="AlphaFoldDB" id="A0A656GHK1"/>
<feature type="non-terminal residue" evidence="2">
    <location>
        <position position="31"/>
    </location>
</feature>
<dbReference type="Proteomes" id="UP000003465">
    <property type="component" value="Unassembled WGS sequence"/>
</dbReference>
<evidence type="ECO:0000313" key="3">
    <source>
        <dbReference type="Proteomes" id="UP000003465"/>
    </source>
</evidence>
<organism evidence="2 3">
    <name type="scientific">Pseudomonas amygdali pv. mori str. 301020</name>
    <dbReference type="NCBI Taxonomy" id="629261"/>
    <lineage>
        <taxon>Bacteria</taxon>
        <taxon>Pseudomonadati</taxon>
        <taxon>Pseudomonadota</taxon>
        <taxon>Gammaproteobacteria</taxon>
        <taxon>Pseudomonadales</taxon>
        <taxon>Pseudomonadaceae</taxon>
        <taxon>Pseudomonas</taxon>
        <taxon>Pseudomonas amygdali</taxon>
    </lineage>
</organism>
<feature type="region of interest" description="Disordered" evidence="1">
    <location>
        <begin position="1"/>
        <end position="31"/>
    </location>
</feature>
<comment type="caution">
    <text evidence="2">The sequence shown here is derived from an EMBL/GenBank/DDBJ whole genome shotgun (WGS) entry which is preliminary data.</text>
</comment>
<dbReference type="EMBL" id="AEAG01001127">
    <property type="protein sequence ID" value="EGH25094.1"/>
    <property type="molecule type" value="Genomic_DNA"/>
</dbReference>
<evidence type="ECO:0000313" key="2">
    <source>
        <dbReference type="EMBL" id="EGH25094.1"/>
    </source>
</evidence>
<reference evidence="2 3" key="1">
    <citation type="journal article" date="2011" name="PLoS Pathog.">
        <title>Dynamic evolution of pathogenicity revealed by sequencing and comparative genomics of 19 Pseudomonas syringae isolates.</title>
        <authorList>
            <person name="Baltrus D.A."/>
            <person name="Nishimura M.T."/>
            <person name="Romanchuk A."/>
            <person name="Chang J.H."/>
            <person name="Mukhtar M.S."/>
            <person name="Cherkis K."/>
            <person name="Roach J."/>
            <person name="Grant S.R."/>
            <person name="Jones C.D."/>
            <person name="Dangl J.L."/>
        </authorList>
    </citation>
    <scope>NUCLEOTIDE SEQUENCE [LARGE SCALE GENOMIC DNA]</scope>
    <source>
        <strain evidence="2 3">301020</strain>
    </source>
</reference>
<accession>A0A656GHK1</accession>
<sequence>MGVHKINEYPQAQGKVLARWPEQPETSGMHR</sequence>
<evidence type="ECO:0000256" key="1">
    <source>
        <dbReference type="SAM" id="MobiDB-lite"/>
    </source>
</evidence>
<name>A0A656GHK1_PSEA0</name>